<keyword evidence="3" id="KW-1185">Reference proteome</keyword>
<evidence type="ECO:0000313" key="2">
    <source>
        <dbReference type="EMBL" id="GBP38948.1"/>
    </source>
</evidence>
<accession>A0A4C1VIM6</accession>
<feature type="region of interest" description="Disordered" evidence="1">
    <location>
        <begin position="106"/>
        <end position="125"/>
    </location>
</feature>
<comment type="caution">
    <text evidence="2">The sequence shown here is derived from an EMBL/GenBank/DDBJ whole genome shotgun (WGS) entry which is preliminary data.</text>
</comment>
<protein>
    <submittedName>
        <fullName evidence="2">Uncharacterized protein</fullName>
    </submittedName>
</protein>
<organism evidence="2 3">
    <name type="scientific">Eumeta variegata</name>
    <name type="common">Bagworm moth</name>
    <name type="synonym">Eumeta japonica</name>
    <dbReference type="NCBI Taxonomy" id="151549"/>
    <lineage>
        <taxon>Eukaryota</taxon>
        <taxon>Metazoa</taxon>
        <taxon>Ecdysozoa</taxon>
        <taxon>Arthropoda</taxon>
        <taxon>Hexapoda</taxon>
        <taxon>Insecta</taxon>
        <taxon>Pterygota</taxon>
        <taxon>Neoptera</taxon>
        <taxon>Endopterygota</taxon>
        <taxon>Lepidoptera</taxon>
        <taxon>Glossata</taxon>
        <taxon>Ditrysia</taxon>
        <taxon>Tineoidea</taxon>
        <taxon>Psychidae</taxon>
        <taxon>Oiketicinae</taxon>
        <taxon>Eumeta</taxon>
    </lineage>
</organism>
<evidence type="ECO:0000256" key="1">
    <source>
        <dbReference type="SAM" id="MobiDB-lite"/>
    </source>
</evidence>
<dbReference type="OrthoDB" id="6625421at2759"/>
<sequence>MYSNDSWVWQKKNESRFKAVETQSLFSTYGGSLKDRHKNSNIKERCDLKENVVVTIVEKDGHRRKQSFSGNRCPSNRRALSIQPDEISINVARRLRNEGKPVSLPIPGIESGLTKEGSKPPELSLTGRNSTAEAITLRLYYVRICLSTAKLAIAWLYNYHTALLLRPCEIARRS</sequence>
<name>A0A4C1VIM6_EUMVA</name>
<gene>
    <name evidence="2" type="ORF">EVAR_95698_1</name>
</gene>
<proteinExistence type="predicted"/>
<reference evidence="2 3" key="1">
    <citation type="journal article" date="2019" name="Commun. Biol.">
        <title>The bagworm genome reveals a unique fibroin gene that provides high tensile strength.</title>
        <authorList>
            <person name="Kono N."/>
            <person name="Nakamura H."/>
            <person name="Ohtoshi R."/>
            <person name="Tomita M."/>
            <person name="Numata K."/>
            <person name="Arakawa K."/>
        </authorList>
    </citation>
    <scope>NUCLEOTIDE SEQUENCE [LARGE SCALE GENOMIC DNA]</scope>
</reference>
<dbReference type="AlphaFoldDB" id="A0A4C1VIM6"/>
<dbReference type="EMBL" id="BGZK01000356">
    <property type="protein sequence ID" value="GBP38948.1"/>
    <property type="molecule type" value="Genomic_DNA"/>
</dbReference>
<dbReference type="Proteomes" id="UP000299102">
    <property type="component" value="Unassembled WGS sequence"/>
</dbReference>
<evidence type="ECO:0000313" key="3">
    <source>
        <dbReference type="Proteomes" id="UP000299102"/>
    </source>
</evidence>